<sequence length="194" mass="20659">MTETVPALRLIAAAFESQSALMALLNAEPQLMNERTGLGETPLHYLAVENQLDAVRLLIARGAAVSTLNECRTTPLSDAASLGYEEMVGLLLEHGAMLHVPGQEEPVLHGAVRHGTVQVVQRLLIAGASPNEVDDMMQTPLHVAAESDDCVPVLQLLLGAGAQTSLRCSFGDTPLDLALRRGSSRCAEILAKFN</sequence>
<gene>
    <name evidence="4" type="ORF">ACG00Y_10135</name>
</gene>
<proteinExistence type="predicted"/>
<dbReference type="Gene3D" id="1.25.40.20">
    <property type="entry name" value="Ankyrin repeat-containing domain"/>
    <property type="match status" value="2"/>
</dbReference>
<dbReference type="SMART" id="SM00248">
    <property type="entry name" value="ANK"/>
    <property type="match status" value="5"/>
</dbReference>
<dbReference type="InterPro" id="IPR036770">
    <property type="entry name" value="Ankyrin_rpt-contain_sf"/>
</dbReference>
<dbReference type="SUPFAM" id="SSF48403">
    <property type="entry name" value="Ankyrin repeat"/>
    <property type="match status" value="1"/>
</dbReference>
<protein>
    <submittedName>
        <fullName evidence="4">Ankyrin repeat domain-containing protein</fullName>
    </submittedName>
</protein>
<dbReference type="EMBL" id="JBIGHV010000003">
    <property type="protein sequence ID" value="MFG6430273.1"/>
    <property type="molecule type" value="Genomic_DNA"/>
</dbReference>
<evidence type="ECO:0000256" key="3">
    <source>
        <dbReference type="PROSITE-ProRule" id="PRU00023"/>
    </source>
</evidence>
<dbReference type="RefSeq" id="WP_394478402.1">
    <property type="nucleotide sequence ID" value="NZ_JBIGHV010000003.1"/>
</dbReference>
<feature type="repeat" description="ANK" evidence="3">
    <location>
        <begin position="103"/>
        <end position="135"/>
    </location>
</feature>
<dbReference type="PROSITE" id="PS50088">
    <property type="entry name" value="ANK_REPEAT"/>
    <property type="match status" value="3"/>
</dbReference>
<evidence type="ECO:0000313" key="5">
    <source>
        <dbReference type="Proteomes" id="UP001606210"/>
    </source>
</evidence>
<accession>A0ABW7F128</accession>
<evidence type="ECO:0000256" key="1">
    <source>
        <dbReference type="ARBA" id="ARBA00022737"/>
    </source>
</evidence>
<dbReference type="InterPro" id="IPR002110">
    <property type="entry name" value="Ankyrin_rpt"/>
</dbReference>
<keyword evidence="5" id="KW-1185">Reference proteome</keyword>
<feature type="repeat" description="ANK" evidence="3">
    <location>
        <begin position="136"/>
        <end position="169"/>
    </location>
</feature>
<keyword evidence="2 3" id="KW-0040">ANK repeat</keyword>
<organism evidence="4 5">
    <name type="scientific">Pelomonas parva</name>
    <dbReference type="NCBI Taxonomy" id="3299032"/>
    <lineage>
        <taxon>Bacteria</taxon>
        <taxon>Pseudomonadati</taxon>
        <taxon>Pseudomonadota</taxon>
        <taxon>Betaproteobacteria</taxon>
        <taxon>Burkholderiales</taxon>
        <taxon>Sphaerotilaceae</taxon>
        <taxon>Roseateles</taxon>
    </lineage>
</organism>
<name>A0ABW7F128_9BURK</name>
<feature type="repeat" description="ANK" evidence="3">
    <location>
        <begin position="38"/>
        <end position="70"/>
    </location>
</feature>
<dbReference type="PANTHER" id="PTHR24171:SF8">
    <property type="entry name" value="BRCA1-ASSOCIATED RING DOMAIN PROTEIN 1"/>
    <property type="match status" value="1"/>
</dbReference>
<dbReference type="PROSITE" id="PS50297">
    <property type="entry name" value="ANK_REP_REGION"/>
    <property type="match status" value="2"/>
</dbReference>
<comment type="caution">
    <text evidence="4">The sequence shown here is derived from an EMBL/GenBank/DDBJ whole genome shotgun (WGS) entry which is preliminary data.</text>
</comment>
<keyword evidence="1" id="KW-0677">Repeat</keyword>
<evidence type="ECO:0000313" key="4">
    <source>
        <dbReference type="EMBL" id="MFG6430273.1"/>
    </source>
</evidence>
<dbReference type="Pfam" id="PF12796">
    <property type="entry name" value="Ank_2"/>
    <property type="match status" value="2"/>
</dbReference>
<evidence type="ECO:0000256" key="2">
    <source>
        <dbReference type="ARBA" id="ARBA00023043"/>
    </source>
</evidence>
<dbReference type="Proteomes" id="UP001606210">
    <property type="component" value="Unassembled WGS sequence"/>
</dbReference>
<dbReference type="PANTHER" id="PTHR24171">
    <property type="entry name" value="ANKYRIN REPEAT DOMAIN-CONTAINING PROTEIN 39-RELATED"/>
    <property type="match status" value="1"/>
</dbReference>
<reference evidence="4 5" key="1">
    <citation type="submission" date="2024-08" db="EMBL/GenBank/DDBJ databases">
        <authorList>
            <person name="Lu H."/>
        </authorList>
    </citation>
    <scope>NUCLEOTIDE SEQUENCE [LARGE SCALE GENOMIC DNA]</scope>
    <source>
        <strain evidence="4 5">LYH14W</strain>
    </source>
</reference>